<dbReference type="KEGG" id="mtun:MTUNDRAET4_0846"/>
<name>A0A4U8YV91_METTU</name>
<dbReference type="Proteomes" id="UP000294360">
    <property type="component" value="Chromosome"/>
</dbReference>
<dbReference type="AlphaFoldDB" id="A0A4U8YV91"/>
<dbReference type="EMBL" id="LR536450">
    <property type="protein sequence ID" value="VFU07739.1"/>
    <property type="molecule type" value="Genomic_DNA"/>
</dbReference>
<accession>A0A4U8YV91</accession>
<sequence length="55" mass="5859">MINESLSRCACAMRALRNFLGSEPHTPFNDAVLLTLAGLGRPPTSAFSLKGEPQA</sequence>
<reference evidence="1 2" key="1">
    <citation type="submission" date="2019-03" db="EMBL/GenBank/DDBJ databases">
        <authorList>
            <person name="Kox A.R. M."/>
        </authorList>
    </citation>
    <scope>NUCLEOTIDE SEQUENCE [LARGE SCALE GENOMIC DNA]</scope>
    <source>
        <strain evidence="1">MTUNDRAET4 annotated genome</strain>
    </source>
</reference>
<organism evidence="1 2">
    <name type="scientific">Methylocella tundrae</name>
    <dbReference type="NCBI Taxonomy" id="227605"/>
    <lineage>
        <taxon>Bacteria</taxon>
        <taxon>Pseudomonadati</taxon>
        <taxon>Pseudomonadota</taxon>
        <taxon>Alphaproteobacteria</taxon>
        <taxon>Hyphomicrobiales</taxon>
        <taxon>Beijerinckiaceae</taxon>
        <taxon>Methylocella</taxon>
    </lineage>
</organism>
<evidence type="ECO:0000313" key="2">
    <source>
        <dbReference type="Proteomes" id="UP000294360"/>
    </source>
</evidence>
<protein>
    <submittedName>
        <fullName evidence="1">Uncharacterized protein</fullName>
    </submittedName>
</protein>
<evidence type="ECO:0000313" key="1">
    <source>
        <dbReference type="EMBL" id="VFU07739.1"/>
    </source>
</evidence>
<proteinExistence type="predicted"/>
<gene>
    <name evidence="1" type="ORF">MTUNDRAET4_0846</name>
</gene>